<gene>
    <name evidence="3" type="ORF">BV898_18320</name>
</gene>
<comment type="caution">
    <text evidence="3">The sequence shown here is derived from an EMBL/GenBank/DDBJ whole genome shotgun (WGS) entry which is preliminary data.</text>
</comment>
<evidence type="ECO:0000313" key="3">
    <source>
        <dbReference type="EMBL" id="OWA53901.1"/>
    </source>
</evidence>
<feature type="chain" id="PRO_5040876436" description="Glycoside-hydrolase family GH114 TIM-barrel domain-containing protein" evidence="1">
    <location>
        <begin position="22"/>
        <end position="290"/>
    </location>
</feature>
<dbReference type="SUPFAM" id="SSF51445">
    <property type="entry name" value="(Trans)glycosidases"/>
    <property type="match status" value="1"/>
</dbReference>
<dbReference type="OrthoDB" id="10057991at2759"/>
<dbReference type="Gene3D" id="3.20.20.70">
    <property type="entry name" value="Aldolase class I"/>
    <property type="match status" value="1"/>
</dbReference>
<feature type="domain" description="Glycoside-hydrolase family GH114 TIM-barrel" evidence="2">
    <location>
        <begin position="49"/>
        <end position="260"/>
    </location>
</feature>
<organism evidence="3 4">
    <name type="scientific">Hypsibius exemplaris</name>
    <name type="common">Freshwater tardigrade</name>
    <dbReference type="NCBI Taxonomy" id="2072580"/>
    <lineage>
        <taxon>Eukaryota</taxon>
        <taxon>Metazoa</taxon>
        <taxon>Ecdysozoa</taxon>
        <taxon>Tardigrada</taxon>
        <taxon>Eutardigrada</taxon>
        <taxon>Parachela</taxon>
        <taxon>Hypsibioidea</taxon>
        <taxon>Hypsibiidae</taxon>
        <taxon>Hypsibius</taxon>
    </lineage>
</organism>
<dbReference type="EMBL" id="MTYJ01000355">
    <property type="protein sequence ID" value="OWA53901.1"/>
    <property type="molecule type" value="Genomic_DNA"/>
</dbReference>
<sequence length="290" mass="32678">MNTVVAVCVLAVCVLSAAVECRKTRYHAQFVLQLTNQTFQSILRSPELMFIVDPDDVQLTRDQNALLRGLGKTVFAYLSVGEAETVRPYWQDSWRVGAPSFLSRQDEKYANGIIVEFWRPEWQAAVMHYMSSNILPFGYSGILMDYLGKYQEFLTVRPTAAEDMINLAAALANMARISNPAMLIVTQDALELYPISEQYRMMVDGVSAEDVYFQDGKVRRSGETKSKVELLKRAALDKKVVLVEEYVEKNRSVCEFYKKCAMDGFMCGVFGADLVGVTRDCVMEPSALFA</sequence>
<evidence type="ECO:0000256" key="1">
    <source>
        <dbReference type="SAM" id="SignalP"/>
    </source>
</evidence>
<reference evidence="4" key="1">
    <citation type="submission" date="2017-01" db="EMBL/GenBank/DDBJ databases">
        <title>Comparative genomics of anhydrobiosis in the tardigrade Hypsibius dujardini.</title>
        <authorList>
            <person name="Yoshida Y."/>
            <person name="Koutsovoulos G."/>
            <person name="Laetsch D."/>
            <person name="Stevens L."/>
            <person name="Kumar S."/>
            <person name="Horikawa D."/>
            <person name="Ishino K."/>
            <person name="Komine S."/>
            <person name="Tomita M."/>
            <person name="Blaxter M."/>
            <person name="Arakawa K."/>
        </authorList>
    </citation>
    <scope>NUCLEOTIDE SEQUENCE [LARGE SCALE GENOMIC DNA]</scope>
    <source>
        <strain evidence="4">Z151</strain>
    </source>
</reference>
<dbReference type="InterPro" id="IPR017853">
    <property type="entry name" value="GH"/>
</dbReference>
<dbReference type="PANTHER" id="PTHR35882">
    <property type="entry name" value="PELA"/>
    <property type="match status" value="1"/>
</dbReference>
<dbReference type="InterPro" id="IPR016062">
    <property type="entry name" value="TM1410-rel"/>
</dbReference>
<dbReference type="InterPro" id="IPR013785">
    <property type="entry name" value="Aldolase_TIM"/>
</dbReference>
<feature type="signal peptide" evidence="1">
    <location>
        <begin position="1"/>
        <end position="21"/>
    </location>
</feature>
<evidence type="ECO:0000259" key="2">
    <source>
        <dbReference type="Pfam" id="PF03537"/>
    </source>
</evidence>
<dbReference type="InterPro" id="IPR004352">
    <property type="entry name" value="GH114_TIM-barrel"/>
</dbReference>
<dbReference type="PRINTS" id="PR01545">
    <property type="entry name" value="THEMAYE10DUF"/>
</dbReference>
<dbReference type="AlphaFoldDB" id="A0A9X6RNP9"/>
<evidence type="ECO:0000313" key="4">
    <source>
        <dbReference type="Proteomes" id="UP000192578"/>
    </source>
</evidence>
<keyword evidence="1" id="KW-0732">Signal</keyword>
<keyword evidence="4" id="KW-1185">Reference proteome</keyword>
<protein>
    <recommendedName>
        <fullName evidence="2">Glycoside-hydrolase family GH114 TIM-barrel domain-containing protein</fullName>
    </recommendedName>
</protein>
<dbReference type="PANTHER" id="PTHR35882:SF2">
    <property type="entry name" value="PELA"/>
    <property type="match status" value="1"/>
</dbReference>
<dbReference type="Pfam" id="PF03537">
    <property type="entry name" value="Glyco_hydro_114"/>
    <property type="match status" value="1"/>
</dbReference>
<name>A0A9X6RNP9_HYPEX</name>
<dbReference type="Proteomes" id="UP000192578">
    <property type="component" value="Unassembled WGS sequence"/>
</dbReference>
<accession>A0A9X6RNP9</accession>
<proteinExistence type="predicted"/>